<dbReference type="InterPro" id="IPR007690">
    <property type="entry name" value="T2SS_GspM"/>
</dbReference>
<name>A0ABV7V6T2_9SPHN</name>
<dbReference type="RefSeq" id="WP_191323449.1">
    <property type="nucleotide sequence ID" value="NZ_BMZP01000004.1"/>
</dbReference>
<comment type="caution">
    <text evidence="1">The sequence shown here is derived from an EMBL/GenBank/DDBJ whole genome shotgun (WGS) entry which is preliminary data.</text>
</comment>
<proteinExistence type="predicted"/>
<sequence length="161" mass="16610">MIARLRAWFAALTARERSMVSLALGLALAIALAQGVVVPLCRAWLAARDTHALAMARSARLLHDLAEIPPPMALRPVDVVRLTRRAAQAGVHLAPPLAQGDGLALSGQGTSAAVLAWLESLHDQGAVVRRLTLNPVPGGGLACEVGVVPAGGFDKLSPNGG</sequence>
<evidence type="ECO:0000313" key="1">
    <source>
        <dbReference type="EMBL" id="MFC3672597.1"/>
    </source>
</evidence>
<organism evidence="1 2">
    <name type="scientific">Novosphingobium pokkalii</name>
    <dbReference type="NCBI Taxonomy" id="1770194"/>
    <lineage>
        <taxon>Bacteria</taxon>
        <taxon>Pseudomonadati</taxon>
        <taxon>Pseudomonadota</taxon>
        <taxon>Alphaproteobacteria</taxon>
        <taxon>Sphingomonadales</taxon>
        <taxon>Sphingomonadaceae</taxon>
        <taxon>Novosphingobium</taxon>
    </lineage>
</organism>
<evidence type="ECO:0000313" key="2">
    <source>
        <dbReference type="Proteomes" id="UP001595683"/>
    </source>
</evidence>
<keyword evidence="2" id="KW-1185">Reference proteome</keyword>
<accession>A0ABV7V6T2</accession>
<dbReference type="Pfam" id="PF04612">
    <property type="entry name" value="T2SSM"/>
    <property type="match status" value="1"/>
</dbReference>
<dbReference type="EMBL" id="JBHRYE010000022">
    <property type="protein sequence ID" value="MFC3672597.1"/>
    <property type="molecule type" value="Genomic_DNA"/>
</dbReference>
<protein>
    <submittedName>
        <fullName evidence="1">Type II secretion system protein GspM</fullName>
    </submittedName>
</protein>
<dbReference type="Proteomes" id="UP001595683">
    <property type="component" value="Unassembled WGS sequence"/>
</dbReference>
<reference evidence="2" key="1">
    <citation type="journal article" date="2019" name="Int. J. Syst. Evol. Microbiol.">
        <title>The Global Catalogue of Microorganisms (GCM) 10K type strain sequencing project: providing services to taxonomists for standard genome sequencing and annotation.</title>
        <authorList>
            <consortium name="The Broad Institute Genomics Platform"/>
            <consortium name="The Broad Institute Genome Sequencing Center for Infectious Disease"/>
            <person name="Wu L."/>
            <person name="Ma J."/>
        </authorList>
    </citation>
    <scope>NUCLEOTIDE SEQUENCE [LARGE SCALE GENOMIC DNA]</scope>
    <source>
        <strain evidence="2">KCTC 42224</strain>
    </source>
</reference>
<gene>
    <name evidence="1" type="primary">gspM</name>
    <name evidence="1" type="ORF">ACFOOT_14335</name>
</gene>